<dbReference type="SUPFAM" id="SSF52047">
    <property type="entry name" value="RNI-like"/>
    <property type="match status" value="1"/>
</dbReference>
<proteinExistence type="predicted"/>
<comment type="caution">
    <text evidence="1">The sequence shown here is derived from an EMBL/GenBank/DDBJ whole genome shotgun (WGS) entry which is preliminary data.</text>
</comment>
<evidence type="ECO:0000313" key="1">
    <source>
        <dbReference type="EMBL" id="KAG0301312.1"/>
    </source>
</evidence>
<organism evidence="1 2">
    <name type="scientific">Linnemannia gamsii</name>
    <dbReference type="NCBI Taxonomy" id="64522"/>
    <lineage>
        <taxon>Eukaryota</taxon>
        <taxon>Fungi</taxon>
        <taxon>Fungi incertae sedis</taxon>
        <taxon>Mucoromycota</taxon>
        <taxon>Mortierellomycotina</taxon>
        <taxon>Mortierellomycetes</taxon>
        <taxon>Mortierellales</taxon>
        <taxon>Mortierellaceae</taxon>
        <taxon>Linnemannia</taxon>
    </lineage>
</organism>
<dbReference type="AlphaFoldDB" id="A0A9P6QWJ3"/>
<dbReference type="OrthoDB" id="2418505at2759"/>
<dbReference type="EMBL" id="JAAAIN010001644">
    <property type="protein sequence ID" value="KAG0301312.1"/>
    <property type="molecule type" value="Genomic_DNA"/>
</dbReference>
<protein>
    <submittedName>
        <fullName evidence="1">Uncharacterized protein</fullName>
    </submittedName>
</protein>
<sequence length="728" mass="84012">MCRVNRHISRVATPFLYHDPFHLLKDYDNKIFNVRGYLMRCLLATLLNSIPVSQLHPALRLGMDIVTNPNTDIDTNTAALFRLLSPDCIKHIHYLHHFNLEAYTFLEYGNHGEDHKDYSPAELDYIHGQEFLNMYLIDRKDATCLKDPQSSERLMYYYPNVLYREATWSLSEPILERLESLSFPLSNTCRYLQMVERLGRLGRVKVYLDMVFDCECCDGMEDNNTLHQARRQRKKESFEVLVQFVKKHVKNFPGCLKTVTTLNSYFWEDGPQCCPEEVEHEIYAMLPLQYVPTNIISANWWKVMAHLETIDLGRVWQVLWLPPSSEVVCQAVLRRCRMLKWFTVESLPRGCFDWAVQEKKDLERLGHGFGSATTNTAATTVVRPTLLGSPLGRQQQDAFSDESQPPQAAYMEHGLVKLERVTLEECRVPSPDLDAVAFAFNQSLGMLSINALHAPENIHTIHFGQGWVTMHALFRLELQLAQTHRATHRLELDIIFYTRCPSLKHVKIKDETFEYLCQDVVPCLPADVEELSIVYLRGWSALTFHPAAFQSSKKVLVLKMSMPRRDGYCFIPPVEELEASYGLGQHAVFETIARRPRWTWDWHLPRLIDIDLTSEFAYLFEFRMLYGCPNLETLRLNMCTVDGLHTRTISETDLFVLGTHNVQERIVAPNLRKVYMNGRWIFESTSVLSQFLGQMFPAVKRFTARGWGGVSVGSLAEVLRTTAGHISM</sequence>
<keyword evidence="2" id="KW-1185">Reference proteome</keyword>
<name>A0A9P6QWJ3_9FUNG</name>
<feature type="non-terminal residue" evidence="1">
    <location>
        <position position="728"/>
    </location>
</feature>
<accession>A0A9P6QWJ3</accession>
<dbReference type="Proteomes" id="UP000823405">
    <property type="component" value="Unassembled WGS sequence"/>
</dbReference>
<gene>
    <name evidence="1" type="ORF">BGZ97_002831</name>
</gene>
<reference evidence="1" key="1">
    <citation type="journal article" date="2020" name="Fungal Divers.">
        <title>Resolving the Mortierellaceae phylogeny through synthesis of multi-gene phylogenetics and phylogenomics.</title>
        <authorList>
            <person name="Vandepol N."/>
            <person name="Liber J."/>
            <person name="Desiro A."/>
            <person name="Na H."/>
            <person name="Kennedy M."/>
            <person name="Barry K."/>
            <person name="Grigoriev I.V."/>
            <person name="Miller A.N."/>
            <person name="O'Donnell K."/>
            <person name="Stajich J.E."/>
            <person name="Bonito G."/>
        </authorList>
    </citation>
    <scope>NUCLEOTIDE SEQUENCE</scope>
    <source>
        <strain evidence="1">NVP60</strain>
    </source>
</reference>
<evidence type="ECO:0000313" key="2">
    <source>
        <dbReference type="Proteomes" id="UP000823405"/>
    </source>
</evidence>